<protein>
    <recommendedName>
        <fullName evidence="3">Zn(2)-C6 fungal-type domain-containing protein</fullName>
    </recommendedName>
</protein>
<dbReference type="InterPro" id="IPR001138">
    <property type="entry name" value="Zn2Cys6_DnaBD"/>
</dbReference>
<dbReference type="GO" id="GO:0008270">
    <property type="term" value="F:zinc ion binding"/>
    <property type="evidence" value="ECO:0007669"/>
    <property type="project" value="InterPro"/>
</dbReference>
<proteinExistence type="predicted"/>
<dbReference type="SUPFAM" id="SSF57701">
    <property type="entry name" value="Zn2/Cys6 DNA-binding domain"/>
    <property type="match status" value="1"/>
</dbReference>
<dbReference type="Pfam" id="PF11951">
    <property type="entry name" value="Fungal_trans_2"/>
    <property type="match status" value="1"/>
</dbReference>
<feature type="domain" description="Zn(2)-C6 fungal-type" evidence="3">
    <location>
        <begin position="25"/>
        <end position="55"/>
    </location>
</feature>
<dbReference type="Gene3D" id="4.10.240.10">
    <property type="entry name" value="Zn(2)-C6 fungal-type DNA-binding domain"/>
    <property type="match status" value="1"/>
</dbReference>
<keyword evidence="5" id="KW-1185">Reference proteome</keyword>
<dbReference type="InterPro" id="IPR036864">
    <property type="entry name" value="Zn2-C6_fun-type_DNA-bd_sf"/>
</dbReference>
<dbReference type="GO" id="GO:0001228">
    <property type="term" value="F:DNA-binding transcription activator activity, RNA polymerase II-specific"/>
    <property type="evidence" value="ECO:0007669"/>
    <property type="project" value="TreeGrafter"/>
</dbReference>
<dbReference type="AlphaFoldDB" id="A0A1X7RMQ8"/>
<keyword evidence="1" id="KW-0539">Nucleus</keyword>
<reference evidence="4 5" key="1">
    <citation type="submission" date="2016-06" db="EMBL/GenBank/DDBJ databases">
        <authorList>
            <person name="Kjaerup R.B."/>
            <person name="Dalgaard T.S."/>
            <person name="Juul-Madsen H.R."/>
        </authorList>
    </citation>
    <scope>NUCLEOTIDE SEQUENCE [LARGE SCALE GENOMIC DNA]</scope>
</reference>
<dbReference type="PROSITE" id="PS00463">
    <property type="entry name" value="ZN2_CY6_FUNGAL_1"/>
    <property type="match status" value="1"/>
</dbReference>
<sequence>MSDEVAPSPPVKNASRKPHYKSRKGCLACKKRHVKCNESRPKCSHCARLEIECVWPESPANALPSPHSPGQFQSHSPASSVDQQRPAAGRPPELAVDDMKLLHFWTVNTATSMNYASHLWQIVIVDMAFHHHFLLHGILAVAAIHKATIFPAERETLITQSSSHIGIAIASFRHLLATPVPATCVPVFLMAGLLSIHSLGLAQLRTPTDAVGEIYTWMRLVKGTQSTIQQNWQRLQASEIAPLLSRGRAGLVLTEVEEVNHLKSLVQDEVHLTVSERQTYFDAINQLQTVFGNVLYSKGDEIQASAMVSSWVALVPPEYHELLASREPVALVIIAYFAVLFREQQHVCWWFRKWDVWILESVRAQLPTAYERWLEWPTAQIGNG</sequence>
<evidence type="ECO:0000256" key="1">
    <source>
        <dbReference type="ARBA" id="ARBA00023242"/>
    </source>
</evidence>
<dbReference type="PROSITE" id="PS50048">
    <property type="entry name" value="ZN2_CY6_FUNGAL_2"/>
    <property type="match status" value="1"/>
</dbReference>
<evidence type="ECO:0000259" key="3">
    <source>
        <dbReference type="PROSITE" id="PS50048"/>
    </source>
</evidence>
<feature type="region of interest" description="Disordered" evidence="2">
    <location>
        <begin position="64"/>
        <end position="90"/>
    </location>
</feature>
<dbReference type="STRING" id="1276538.A0A1X7RMQ8"/>
<dbReference type="InterPro" id="IPR053157">
    <property type="entry name" value="Sterol_Uptake_Regulator"/>
</dbReference>
<feature type="compositionally biased region" description="Polar residues" evidence="2">
    <location>
        <begin position="68"/>
        <end position="83"/>
    </location>
</feature>
<evidence type="ECO:0000313" key="5">
    <source>
        <dbReference type="Proteomes" id="UP000215127"/>
    </source>
</evidence>
<dbReference type="PANTHER" id="PTHR47784">
    <property type="entry name" value="STEROL UPTAKE CONTROL PROTEIN 2"/>
    <property type="match status" value="1"/>
</dbReference>
<accession>A0A1X7RMQ8</accession>
<name>A0A1X7RMQ8_ZYMT9</name>
<feature type="region of interest" description="Disordered" evidence="2">
    <location>
        <begin position="1"/>
        <end position="22"/>
    </location>
</feature>
<dbReference type="SMART" id="SM00066">
    <property type="entry name" value="GAL4"/>
    <property type="match status" value="1"/>
</dbReference>
<dbReference type="Pfam" id="PF00172">
    <property type="entry name" value="Zn_clus"/>
    <property type="match status" value="1"/>
</dbReference>
<dbReference type="EMBL" id="LT853694">
    <property type="protein sequence ID" value="SMQ48689.1"/>
    <property type="molecule type" value="Genomic_DNA"/>
</dbReference>
<evidence type="ECO:0000313" key="4">
    <source>
        <dbReference type="EMBL" id="SMQ48689.1"/>
    </source>
</evidence>
<dbReference type="InterPro" id="IPR021858">
    <property type="entry name" value="Fun_TF"/>
</dbReference>
<evidence type="ECO:0000256" key="2">
    <source>
        <dbReference type="SAM" id="MobiDB-lite"/>
    </source>
</evidence>
<gene>
    <name evidence="4" type="ORF">ZT3D7_G3839</name>
</gene>
<dbReference type="Proteomes" id="UP000215127">
    <property type="component" value="Chromosome 3"/>
</dbReference>
<organism evidence="4 5">
    <name type="scientific">Zymoseptoria tritici (strain ST99CH_3D7)</name>
    <dbReference type="NCBI Taxonomy" id="1276538"/>
    <lineage>
        <taxon>Eukaryota</taxon>
        <taxon>Fungi</taxon>
        <taxon>Dikarya</taxon>
        <taxon>Ascomycota</taxon>
        <taxon>Pezizomycotina</taxon>
        <taxon>Dothideomycetes</taxon>
        <taxon>Dothideomycetidae</taxon>
        <taxon>Mycosphaerellales</taxon>
        <taxon>Mycosphaerellaceae</taxon>
        <taxon>Zymoseptoria</taxon>
    </lineage>
</organism>
<dbReference type="CDD" id="cd00067">
    <property type="entry name" value="GAL4"/>
    <property type="match status" value="1"/>
</dbReference>
<dbReference type="PANTHER" id="PTHR47784:SF4">
    <property type="entry name" value="ZN(II)2CYS6 TRANSCRIPTION FACTOR (EUROFUNG)"/>
    <property type="match status" value="1"/>
</dbReference>